<evidence type="ECO:0000256" key="1">
    <source>
        <dbReference type="SAM" id="MobiDB-lite"/>
    </source>
</evidence>
<gene>
    <name evidence="2" type="ORF">CARN2_0341</name>
</gene>
<evidence type="ECO:0000313" key="2">
    <source>
        <dbReference type="EMBL" id="CBH99163.1"/>
    </source>
</evidence>
<protein>
    <submittedName>
        <fullName evidence="2">Uncharacterized protein</fullName>
    </submittedName>
</protein>
<comment type="caution">
    <text evidence="2">The sequence shown here is derived from an EMBL/GenBank/DDBJ whole genome shotgun (WGS) entry which is preliminary data.</text>
</comment>
<accession>E6PW56</accession>
<reference evidence="2" key="1">
    <citation type="submission" date="2009-10" db="EMBL/GenBank/DDBJ databases">
        <title>Diversity of trophic interactions inside an arsenic-rich microbial ecosystem.</title>
        <authorList>
            <person name="Bertin P.N."/>
            <person name="Heinrich-Salmeron A."/>
            <person name="Pelletier E."/>
            <person name="Goulhen-Chollet F."/>
            <person name="Arsene-Ploetze F."/>
            <person name="Gallien S."/>
            <person name="Calteau A."/>
            <person name="Vallenet D."/>
            <person name="Casiot C."/>
            <person name="Chane-Woon-Ming B."/>
            <person name="Giloteaux L."/>
            <person name="Barakat M."/>
            <person name="Bonnefoy V."/>
            <person name="Bruneel O."/>
            <person name="Chandler M."/>
            <person name="Cleiss J."/>
            <person name="Duran R."/>
            <person name="Elbaz-Poulichet F."/>
            <person name="Fonknechten N."/>
            <person name="Lauga B."/>
            <person name="Mornico D."/>
            <person name="Ortet P."/>
            <person name="Schaeffer C."/>
            <person name="Siguier P."/>
            <person name="Alexander Thil Smith A."/>
            <person name="Van Dorsselaer A."/>
            <person name="Weissenbach J."/>
            <person name="Medigue C."/>
            <person name="Le Paslier D."/>
        </authorList>
    </citation>
    <scope>NUCLEOTIDE SEQUENCE</scope>
</reference>
<dbReference type="AlphaFoldDB" id="E6PW56"/>
<sequence>MSECKIRLPAPITADRACNFWPASEGSITLLGAYLGAYSEIDFSFSHEISEIGDLFDSPPLLGACPGRAKARFLSTMNVLVAPLRWQKRRAHDERISLRRPRAGTIPDTSRTQE</sequence>
<feature type="region of interest" description="Disordered" evidence="1">
    <location>
        <begin position="95"/>
        <end position="114"/>
    </location>
</feature>
<dbReference type="EMBL" id="CABM01000068">
    <property type="protein sequence ID" value="CBH99163.1"/>
    <property type="molecule type" value="Genomic_DNA"/>
</dbReference>
<organism evidence="2">
    <name type="scientific">mine drainage metagenome</name>
    <dbReference type="NCBI Taxonomy" id="410659"/>
    <lineage>
        <taxon>unclassified sequences</taxon>
        <taxon>metagenomes</taxon>
        <taxon>ecological metagenomes</taxon>
    </lineage>
</organism>
<proteinExistence type="predicted"/>
<name>E6PW56_9ZZZZ</name>